<keyword evidence="1" id="KW-1133">Transmembrane helix</keyword>
<organism evidence="2 3">
    <name type="scientific">Nannocystis bainbridge</name>
    <dbReference type="NCBI Taxonomy" id="2995303"/>
    <lineage>
        <taxon>Bacteria</taxon>
        <taxon>Pseudomonadati</taxon>
        <taxon>Myxococcota</taxon>
        <taxon>Polyangia</taxon>
        <taxon>Nannocystales</taxon>
        <taxon>Nannocystaceae</taxon>
        <taxon>Nannocystis</taxon>
    </lineage>
</organism>
<evidence type="ECO:0000256" key="1">
    <source>
        <dbReference type="SAM" id="Phobius"/>
    </source>
</evidence>
<dbReference type="EMBL" id="JAQNDL010000002">
    <property type="protein sequence ID" value="MDC0719926.1"/>
    <property type="molecule type" value="Genomic_DNA"/>
</dbReference>
<keyword evidence="1" id="KW-0812">Transmembrane</keyword>
<dbReference type="RefSeq" id="WP_272088424.1">
    <property type="nucleotide sequence ID" value="NZ_JAQNDL010000002.1"/>
</dbReference>
<protein>
    <submittedName>
        <fullName evidence="2">Uncharacterized protein</fullName>
    </submittedName>
</protein>
<dbReference type="Proteomes" id="UP001221686">
    <property type="component" value="Unassembled WGS sequence"/>
</dbReference>
<sequence>MAAIGRWGPVQAPGGRTEGAPCTFGLGLCDDNDVTVWHKEAKNWKSFAANLRAVVVDQWGNDTQTWPDLARYGELSWKDADAKLAGDLGFFDGAKVGTLSQIQRQLKLAMEAWAVALDQVLPKPVEPGPLVGYDASENPDDVPPVVPLPDLPNPLAGVSSALKIAAVGLVLVVAVVALRRK</sequence>
<gene>
    <name evidence="2" type="ORF">POL25_23705</name>
</gene>
<keyword evidence="1" id="KW-0472">Membrane</keyword>
<accession>A0ABT5E598</accession>
<reference evidence="2 3" key="1">
    <citation type="submission" date="2022-11" db="EMBL/GenBank/DDBJ databases">
        <title>Minimal conservation of predation-associated metabolite biosynthetic gene clusters underscores biosynthetic potential of Myxococcota including descriptions for ten novel species: Archangium lansinium sp. nov., Myxococcus landrumus sp. nov., Nannocystis bai.</title>
        <authorList>
            <person name="Ahearne A."/>
            <person name="Stevens C."/>
            <person name="Dowd S."/>
        </authorList>
    </citation>
    <scope>NUCLEOTIDE SEQUENCE [LARGE SCALE GENOMIC DNA]</scope>
    <source>
        <strain evidence="2 3">BB15-2</strain>
    </source>
</reference>
<comment type="caution">
    <text evidence="2">The sequence shown here is derived from an EMBL/GenBank/DDBJ whole genome shotgun (WGS) entry which is preliminary data.</text>
</comment>
<feature type="transmembrane region" description="Helical" evidence="1">
    <location>
        <begin position="155"/>
        <end position="178"/>
    </location>
</feature>
<evidence type="ECO:0000313" key="2">
    <source>
        <dbReference type="EMBL" id="MDC0719926.1"/>
    </source>
</evidence>
<keyword evidence="3" id="KW-1185">Reference proteome</keyword>
<evidence type="ECO:0000313" key="3">
    <source>
        <dbReference type="Proteomes" id="UP001221686"/>
    </source>
</evidence>
<name>A0ABT5E598_9BACT</name>
<proteinExistence type="predicted"/>